<reference evidence="1" key="1">
    <citation type="submission" date="2023-03" db="EMBL/GenBank/DDBJ databases">
        <title>Massive genome expansion in bonnet fungi (Mycena s.s.) driven by repeated elements and novel gene families across ecological guilds.</title>
        <authorList>
            <consortium name="Lawrence Berkeley National Laboratory"/>
            <person name="Harder C.B."/>
            <person name="Miyauchi S."/>
            <person name="Viragh M."/>
            <person name="Kuo A."/>
            <person name="Thoen E."/>
            <person name="Andreopoulos B."/>
            <person name="Lu D."/>
            <person name="Skrede I."/>
            <person name="Drula E."/>
            <person name="Henrissat B."/>
            <person name="Morin E."/>
            <person name="Kohler A."/>
            <person name="Barry K."/>
            <person name="LaButti K."/>
            <person name="Morin E."/>
            <person name="Salamov A."/>
            <person name="Lipzen A."/>
            <person name="Mereny Z."/>
            <person name="Hegedus B."/>
            <person name="Baldrian P."/>
            <person name="Stursova M."/>
            <person name="Weitz H."/>
            <person name="Taylor A."/>
            <person name="Grigoriev I.V."/>
            <person name="Nagy L.G."/>
            <person name="Martin F."/>
            <person name="Kauserud H."/>
        </authorList>
    </citation>
    <scope>NUCLEOTIDE SEQUENCE</scope>
    <source>
        <strain evidence="1">CBHHK173m</strain>
    </source>
</reference>
<protein>
    <submittedName>
        <fullName evidence="1">Uncharacterized protein</fullName>
    </submittedName>
</protein>
<name>A0AAD6TTL1_9AGAR</name>
<gene>
    <name evidence="1" type="ORF">B0H15DRAFT_570405</name>
</gene>
<keyword evidence="2" id="KW-1185">Reference proteome</keyword>
<accession>A0AAD6TTL1</accession>
<evidence type="ECO:0000313" key="1">
    <source>
        <dbReference type="EMBL" id="KAJ7077170.1"/>
    </source>
</evidence>
<dbReference type="AlphaFoldDB" id="A0AAD6TTL1"/>
<sequence>MLEHTIQYPRNDLFDEIEMELFISEQTKRLKQSYQLCIAAVSASADEQLVVGTKALSALVQASEFRTTVTAWGASKVKARLRYRANKEPAIGKTDAMLFLTISDSSNLGAGIMDSVNAKSSMICRSKSSFAANKTDGCDPIDAERVPKVGEKCRTRVESANPARNNTSADTVRVADSSAVDCASLQISVSAYETELPKAIQPSESNTVSSESHLILPHATAQYQTRGNPQGKAAYSARMNLISTVSFYAALGIENYPFYCLRTYGSQCSVIMAWKSTKKDRIYLMERNICSFDISSPGQAFQFAGFLLRLRDDREELKALVQDKMDEGVDFQKMIWWRKGTQAQESELKKSTTFAIEQ</sequence>
<proteinExistence type="predicted"/>
<dbReference type="EMBL" id="JARJCN010000075">
    <property type="protein sequence ID" value="KAJ7077170.1"/>
    <property type="molecule type" value="Genomic_DNA"/>
</dbReference>
<dbReference type="Proteomes" id="UP001222325">
    <property type="component" value="Unassembled WGS sequence"/>
</dbReference>
<organism evidence="1 2">
    <name type="scientific">Mycena belliarum</name>
    <dbReference type="NCBI Taxonomy" id="1033014"/>
    <lineage>
        <taxon>Eukaryota</taxon>
        <taxon>Fungi</taxon>
        <taxon>Dikarya</taxon>
        <taxon>Basidiomycota</taxon>
        <taxon>Agaricomycotina</taxon>
        <taxon>Agaricomycetes</taxon>
        <taxon>Agaricomycetidae</taxon>
        <taxon>Agaricales</taxon>
        <taxon>Marasmiineae</taxon>
        <taxon>Mycenaceae</taxon>
        <taxon>Mycena</taxon>
    </lineage>
</organism>
<evidence type="ECO:0000313" key="2">
    <source>
        <dbReference type="Proteomes" id="UP001222325"/>
    </source>
</evidence>
<comment type="caution">
    <text evidence="1">The sequence shown here is derived from an EMBL/GenBank/DDBJ whole genome shotgun (WGS) entry which is preliminary data.</text>
</comment>